<keyword evidence="5" id="KW-0808">Transferase</keyword>
<evidence type="ECO:0000313" key="5">
    <source>
        <dbReference type="EMBL" id="PYE87304.1"/>
    </source>
</evidence>
<gene>
    <name evidence="5" type="ORF">C7477_11439</name>
</gene>
<evidence type="ECO:0000256" key="3">
    <source>
        <dbReference type="SAM" id="Phobius"/>
    </source>
</evidence>
<dbReference type="PANTHER" id="PTHR30576">
    <property type="entry name" value="COLANIC BIOSYNTHESIS UDP-GLUCOSE LIPID CARRIER TRANSFERASE"/>
    <property type="match status" value="1"/>
</dbReference>
<keyword evidence="2" id="KW-0270">Exopolysaccharide synthesis</keyword>
<feature type="domain" description="Bacterial sugar transferase" evidence="4">
    <location>
        <begin position="7"/>
        <end position="178"/>
    </location>
</feature>
<dbReference type="Pfam" id="PF02397">
    <property type="entry name" value="Bac_transf"/>
    <property type="match status" value="1"/>
</dbReference>
<dbReference type="EMBL" id="QJTF01000014">
    <property type="protein sequence ID" value="PYE87304.1"/>
    <property type="molecule type" value="Genomic_DNA"/>
</dbReference>
<keyword evidence="3" id="KW-0472">Membrane</keyword>
<comment type="caution">
    <text evidence="5">The sequence shown here is derived from an EMBL/GenBank/DDBJ whole genome shotgun (WGS) entry which is preliminary data.</text>
</comment>
<dbReference type="GO" id="GO:0000271">
    <property type="term" value="P:polysaccharide biosynthetic process"/>
    <property type="evidence" value="ECO:0007669"/>
    <property type="project" value="UniProtKB-KW"/>
</dbReference>
<dbReference type="InterPro" id="IPR003362">
    <property type="entry name" value="Bact_transf"/>
</dbReference>
<evidence type="ECO:0000256" key="1">
    <source>
        <dbReference type="ARBA" id="ARBA00006464"/>
    </source>
</evidence>
<evidence type="ECO:0000259" key="4">
    <source>
        <dbReference type="Pfam" id="PF02397"/>
    </source>
</evidence>
<sequence>MYVVVGKRAFDLALALLLAVPALFLCILCVVAIRLERTGPAIFRQIRVGRHKRPFVLYKLRTMSLDTGDRASHEVAASQITRSGRFLRRTKLDELPQLLNVLLGEMSFVGPRPCLPSQHELIAERAERGVFRVRPGITGPAQLQGIDMSTPRRLAEVDAAYAKNPTLLGDLESILHTAVGRGSGDAVKGERG</sequence>
<evidence type="ECO:0000256" key="2">
    <source>
        <dbReference type="ARBA" id="ARBA00023169"/>
    </source>
</evidence>
<feature type="transmembrane region" description="Helical" evidence="3">
    <location>
        <begin position="12"/>
        <end position="35"/>
    </location>
</feature>
<comment type="similarity">
    <text evidence="1">Belongs to the bacterial sugar transferase family.</text>
</comment>
<accession>A0A318T513</accession>
<dbReference type="Proteomes" id="UP000247454">
    <property type="component" value="Unassembled WGS sequence"/>
</dbReference>
<dbReference type="PANTHER" id="PTHR30576:SF10">
    <property type="entry name" value="SLL5057 PROTEIN"/>
    <property type="match status" value="1"/>
</dbReference>
<keyword evidence="3" id="KW-1133">Transmembrane helix</keyword>
<dbReference type="RefSeq" id="WP_110752532.1">
    <property type="nucleotide sequence ID" value="NZ_QJTF01000014.1"/>
</dbReference>
<evidence type="ECO:0000313" key="6">
    <source>
        <dbReference type="Proteomes" id="UP000247454"/>
    </source>
</evidence>
<organism evidence="5 6">
    <name type="scientific">Phyllobacterium leguminum</name>
    <dbReference type="NCBI Taxonomy" id="314237"/>
    <lineage>
        <taxon>Bacteria</taxon>
        <taxon>Pseudomonadati</taxon>
        <taxon>Pseudomonadota</taxon>
        <taxon>Alphaproteobacteria</taxon>
        <taxon>Hyphomicrobiales</taxon>
        <taxon>Phyllobacteriaceae</taxon>
        <taxon>Phyllobacterium</taxon>
    </lineage>
</organism>
<dbReference type="AlphaFoldDB" id="A0A318T513"/>
<keyword evidence="6" id="KW-1185">Reference proteome</keyword>
<dbReference type="GO" id="GO:0016780">
    <property type="term" value="F:phosphotransferase activity, for other substituted phosphate groups"/>
    <property type="evidence" value="ECO:0007669"/>
    <property type="project" value="TreeGrafter"/>
</dbReference>
<reference evidence="5 6" key="1">
    <citation type="submission" date="2018-06" db="EMBL/GenBank/DDBJ databases">
        <title>Genomic Encyclopedia of Type Strains, Phase III (KMG-III): the genomes of soil and plant-associated and newly described type strains.</title>
        <authorList>
            <person name="Whitman W."/>
        </authorList>
    </citation>
    <scope>NUCLEOTIDE SEQUENCE [LARGE SCALE GENOMIC DNA]</scope>
    <source>
        <strain evidence="5 6">ORS 1419</strain>
    </source>
</reference>
<name>A0A318T513_9HYPH</name>
<proteinExistence type="inferred from homology"/>
<keyword evidence="3" id="KW-0812">Transmembrane</keyword>
<dbReference type="OrthoDB" id="9808602at2"/>
<protein>
    <submittedName>
        <fullName evidence="5">Lipopolysaccharide/colanic/teichoic acid biosynthesis glycosyltransferase</fullName>
    </submittedName>
</protein>